<feature type="compositionally biased region" description="Polar residues" evidence="14">
    <location>
        <begin position="533"/>
        <end position="546"/>
    </location>
</feature>
<dbReference type="Pfam" id="PF08022">
    <property type="entry name" value="FAD_binding_8"/>
    <property type="match status" value="1"/>
</dbReference>
<evidence type="ECO:0000313" key="17">
    <source>
        <dbReference type="EMBL" id="KAF9489860.1"/>
    </source>
</evidence>
<comment type="caution">
    <text evidence="17">The sequence shown here is derived from an EMBL/GenBank/DDBJ whole genome shotgun (WGS) entry which is preliminary data.</text>
</comment>
<evidence type="ECO:0000256" key="13">
    <source>
        <dbReference type="ARBA" id="ARBA00048483"/>
    </source>
</evidence>
<evidence type="ECO:0000256" key="15">
    <source>
        <dbReference type="SAM" id="Phobius"/>
    </source>
</evidence>
<dbReference type="GO" id="GO:0052851">
    <property type="term" value="F:ferric-chelate reductase (NADPH) activity"/>
    <property type="evidence" value="ECO:0007669"/>
    <property type="project" value="UniProtKB-EC"/>
</dbReference>
<dbReference type="GO" id="GO:0006879">
    <property type="term" value="P:intracellular iron ion homeostasis"/>
    <property type="evidence" value="ECO:0007669"/>
    <property type="project" value="TreeGrafter"/>
</dbReference>
<evidence type="ECO:0000256" key="9">
    <source>
        <dbReference type="ARBA" id="ARBA00023002"/>
    </source>
</evidence>
<dbReference type="InterPro" id="IPR039261">
    <property type="entry name" value="FNR_nucleotide-bd"/>
</dbReference>
<keyword evidence="11 15" id="KW-0472">Membrane</keyword>
<evidence type="ECO:0000256" key="10">
    <source>
        <dbReference type="ARBA" id="ARBA00023065"/>
    </source>
</evidence>
<dbReference type="SUPFAM" id="SSF52343">
    <property type="entry name" value="Ferredoxin reductase-like, C-terminal NADP-linked domain"/>
    <property type="match status" value="1"/>
</dbReference>
<dbReference type="InterPro" id="IPR017938">
    <property type="entry name" value="Riboflavin_synthase-like_b-brl"/>
</dbReference>
<feature type="transmembrane region" description="Helical" evidence="15">
    <location>
        <begin position="256"/>
        <end position="275"/>
    </location>
</feature>
<dbReference type="InterPro" id="IPR051410">
    <property type="entry name" value="Ferric/Cupric_Reductase"/>
</dbReference>
<dbReference type="PROSITE" id="PS51384">
    <property type="entry name" value="FAD_FR"/>
    <property type="match status" value="1"/>
</dbReference>
<evidence type="ECO:0000256" key="12">
    <source>
        <dbReference type="ARBA" id="ARBA00023180"/>
    </source>
</evidence>
<dbReference type="Proteomes" id="UP000807025">
    <property type="component" value="Unassembled WGS sequence"/>
</dbReference>
<feature type="region of interest" description="Disordered" evidence="14">
    <location>
        <begin position="1"/>
        <end position="24"/>
    </location>
</feature>
<dbReference type="PRINTS" id="PR00466">
    <property type="entry name" value="GP91PHOX"/>
</dbReference>
<sequence>MDSTPLGQPYVRAESSYNPDKPFSKKRNEEYPWQLWWCLAVFFFLVSSLQLASHVCNKIAVARSKTRSIDDGEPPGQLSSTRSVWSVRKLPTVVVNCYRVMAFRWTIDFGRGYVLNVAEVVLTIIYIVALFTWSFINTTDVAGNKHENRYWSNRTGTLATSQFPLITALGTKNNLISLSSDGIKQLNHMHRMTSRVTFVLIWVHGIGRVHLFDSQLNIPAHEWHEWWLWPGMLAGVGLTIVCMLSIRPVRAQAYELFFYVHFFLVLAFLIGAYYHARYRHFDPYIIACFIIWGADRLIRVVRLVVFNHSYFGFKSGSGTLDATTELLSPEMVRLVLRRPPHFHWSPGQTAYLIMPGVSALPFEAHPFTIASFDSGSNDLDSAGDFDVTEKESESSGKDTTYWKELVFLVSPRDGCTRRLLDVAAKRGTIKVFVDGPYGPSPDMRRFDTCILIAGGFGVSHTLPVLLDIIEKARNKQTHCMRVLFIWAIRELAHINWISEALCRGLLIAPPDLDIDIQVFITRQSSGGMEIENAPSNTSPSTPQSDKTVTDEIPSVLNMSGFRVASGRPDLKALLQHEVAGTQGRMSVSVCGSQSISQTVRGALSFPVSGAPNILGGGASVTLNVESFGHA</sequence>
<feature type="transmembrane region" description="Helical" evidence="15">
    <location>
        <begin position="226"/>
        <end position="244"/>
    </location>
</feature>
<reference evidence="17" key="1">
    <citation type="submission" date="2020-11" db="EMBL/GenBank/DDBJ databases">
        <authorList>
            <consortium name="DOE Joint Genome Institute"/>
            <person name="Ahrendt S."/>
            <person name="Riley R."/>
            <person name="Andreopoulos W."/>
            <person name="Labutti K."/>
            <person name="Pangilinan J."/>
            <person name="Ruiz-Duenas F.J."/>
            <person name="Barrasa J.M."/>
            <person name="Sanchez-Garcia M."/>
            <person name="Camarero S."/>
            <person name="Miyauchi S."/>
            <person name="Serrano A."/>
            <person name="Linde D."/>
            <person name="Babiker R."/>
            <person name="Drula E."/>
            <person name="Ayuso-Fernandez I."/>
            <person name="Pacheco R."/>
            <person name="Padilla G."/>
            <person name="Ferreira P."/>
            <person name="Barriuso J."/>
            <person name="Kellner H."/>
            <person name="Castanera R."/>
            <person name="Alfaro M."/>
            <person name="Ramirez L."/>
            <person name="Pisabarro A.G."/>
            <person name="Kuo A."/>
            <person name="Tritt A."/>
            <person name="Lipzen A."/>
            <person name="He G."/>
            <person name="Yan M."/>
            <person name="Ng V."/>
            <person name="Cullen D."/>
            <person name="Martin F."/>
            <person name="Rosso M.-N."/>
            <person name="Henrissat B."/>
            <person name="Hibbett D."/>
            <person name="Martinez A.T."/>
            <person name="Grigoriev I.V."/>
        </authorList>
    </citation>
    <scope>NUCLEOTIDE SEQUENCE</scope>
    <source>
        <strain evidence="17">ATCC 90797</strain>
    </source>
</reference>
<feature type="transmembrane region" description="Helical" evidence="15">
    <location>
        <begin position="113"/>
        <end position="136"/>
    </location>
</feature>
<evidence type="ECO:0000256" key="7">
    <source>
        <dbReference type="ARBA" id="ARBA00022982"/>
    </source>
</evidence>
<evidence type="ECO:0000259" key="16">
    <source>
        <dbReference type="PROSITE" id="PS51384"/>
    </source>
</evidence>
<dbReference type="SFLD" id="SFLDS00052">
    <property type="entry name" value="Ferric_Reductase_Domain"/>
    <property type="match status" value="1"/>
</dbReference>
<dbReference type="CDD" id="cd06186">
    <property type="entry name" value="NOX_Duox_like_FAD_NADP"/>
    <property type="match status" value="1"/>
</dbReference>
<protein>
    <recommendedName>
        <fullName evidence="3">ferric-chelate reductase (NADPH)</fullName>
        <ecNumber evidence="3">1.16.1.9</ecNumber>
    </recommendedName>
</protein>
<dbReference type="SFLD" id="SFLDG01168">
    <property type="entry name" value="Ferric_reductase_subgroup_(FRE"/>
    <property type="match status" value="1"/>
</dbReference>
<evidence type="ECO:0000256" key="14">
    <source>
        <dbReference type="SAM" id="MobiDB-lite"/>
    </source>
</evidence>
<dbReference type="SUPFAM" id="SSF63380">
    <property type="entry name" value="Riboflavin synthase domain-like"/>
    <property type="match status" value="1"/>
</dbReference>
<keyword evidence="12" id="KW-0325">Glycoprotein</keyword>
<dbReference type="Gene3D" id="3.40.50.80">
    <property type="entry name" value="Nucleotide-binding domain of ferredoxin-NADP reductase (FNR) module"/>
    <property type="match status" value="1"/>
</dbReference>
<dbReference type="Pfam" id="PF08030">
    <property type="entry name" value="NAD_binding_6"/>
    <property type="match status" value="1"/>
</dbReference>
<dbReference type="EMBL" id="MU154657">
    <property type="protein sequence ID" value="KAF9489860.1"/>
    <property type="molecule type" value="Genomic_DNA"/>
</dbReference>
<feature type="transmembrane region" description="Helical" evidence="15">
    <location>
        <begin position="34"/>
        <end position="56"/>
    </location>
</feature>
<dbReference type="AlphaFoldDB" id="A0A9P5ZM43"/>
<accession>A0A9P5ZM43</accession>
<evidence type="ECO:0000256" key="6">
    <source>
        <dbReference type="ARBA" id="ARBA00022692"/>
    </source>
</evidence>
<keyword evidence="10" id="KW-0406">Ion transport</keyword>
<dbReference type="InterPro" id="IPR013130">
    <property type="entry name" value="Fe3_Rdtase_TM_dom"/>
</dbReference>
<evidence type="ECO:0000256" key="4">
    <source>
        <dbReference type="ARBA" id="ARBA00022448"/>
    </source>
</evidence>
<dbReference type="OrthoDB" id="4494341at2759"/>
<dbReference type="PANTHER" id="PTHR32361:SF9">
    <property type="entry name" value="FERRIC REDUCTASE TRANSMEMBRANE COMPONENT 3-RELATED"/>
    <property type="match status" value="1"/>
</dbReference>
<evidence type="ECO:0000313" key="18">
    <source>
        <dbReference type="Proteomes" id="UP000807025"/>
    </source>
</evidence>
<dbReference type="InterPro" id="IPR013121">
    <property type="entry name" value="Fe_red_NAD-bd_6"/>
</dbReference>
<keyword evidence="4" id="KW-0813">Transport</keyword>
<feature type="region of interest" description="Disordered" evidence="14">
    <location>
        <begin position="527"/>
        <end position="548"/>
    </location>
</feature>
<evidence type="ECO:0000256" key="1">
    <source>
        <dbReference type="ARBA" id="ARBA00004651"/>
    </source>
</evidence>
<evidence type="ECO:0000256" key="3">
    <source>
        <dbReference type="ARBA" id="ARBA00012668"/>
    </source>
</evidence>
<dbReference type="GO" id="GO:0015677">
    <property type="term" value="P:copper ion import"/>
    <property type="evidence" value="ECO:0007669"/>
    <property type="project" value="TreeGrafter"/>
</dbReference>
<keyword evidence="18" id="KW-1185">Reference proteome</keyword>
<gene>
    <name evidence="17" type="ORF">BDN71DRAFT_1400914</name>
</gene>
<name>A0A9P5ZM43_PLEER</name>
<keyword evidence="9" id="KW-0560">Oxidoreductase</keyword>
<comment type="catalytic activity">
    <reaction evidence="13">
        <text>2 a Fe(II)-siderophore + NADP(+) + H(+) = 2 a Fe(III)-siderophore + NADPH</text>
        <dbReference type="Rhea" id="RHEA:28795"/>
        <dbReference type="Rhea" id="RHEA-COMP:11342"/>
        <dbReference type="Rhea" id="RHEA-COMP:11344"/>
        <dbReference type="ChEBI" id="CHEBI:15378"/>
        <dbReference type="ChEBI" id="CHEBI:29033"/>
        <dbReference type="ChEBI" id="CHEBI:29034"/>
        <dbReference type="ChEBI" id="CHEBI:57783"/>
        <dbReference type="ChEBI" id="CHEBI:58349"/>
        <dbReference type="EC" id="1.16.1.9"/>
    </reaction>
</comment>
<feature type="domain" description="FAD-binding FR-type" evidence="16">
    <location>
        <begin position="313"/>
        <end position="443"/>
    </location>
</feature>
<dbReference type="InterPro" id="IPR017927">
    <property type="entry name" value="FAD-bd_FR_type"/>
</dbReference>
<dbReference type="PANTHER" id="PTHR32361">
    <property type="entry name" value="FERRIC/CUPRIC REDUCTASE TRANSMEMBRANE COMPONENT"/>
    <property type="match status" value="1"/>
</dbReference>
<evidence type="ECO:0000256" key="8">
    <source>
        <dbReference type="ARBA" id="ARBA00022989"/>
    </source>
</evidence>
<evidence type="ECO:0000256" key="5">
    <source>
        <dbReference type="ARBA" id="ARBA00022475"/>
    </source>
</evidence>
<comment type="similarity">
    <text evidence="2">Belongs to the ferric reductase (FRE) family.</text>
</comment>
<dbReference type="GO" id="GO:0006826">
    <property type="term" value="P:iron ion transport"/>
    <property type="evidence" value="ECO:0007669"/>
    <property type="project" value="TreeGrafter"/>
</dbReference>
<dbReference type="EC" id="1.16.1.9" evidence="3"/>
<keyword evidence="5" id="KW-1003">Cell membrane</keyword>
<evidence type="ECO:0000256" key="11">
    <source>
        <dbReference type="ARBA" id="ARBA00023136"/>
    </source>
</evidence>
<dbReference type="GO" id="GO:0005886">
    <property type="term" value="C:plasma membrane"/>
    <property type="evidence" value="ECO:0007669"/>
    <property type="project" value="UniProtKB-SubCell"/>
</dbReference>
<comment type="subcellular location">
    <subcellularLocation>
        <location evidence="1">Cell membrane</location>
        <topology evidence="1">Multi-pass membrane protein</topology>
    </subcellularLocation>
</comment>
<evidence type="ECO:0000256" key="2">
    <source>
        <dbReference type="ARBA" id="ARBA00006278"/>
    </source>
</evidence>
<keyword evidence="8 15" id="KW-1133">Transmembrane helix</keyword>
<keyword evidence="6 15" id="KW-0812">Transmembrane</keyword>
<dbReference type="InterPro" id="IPR013112">
    <property type="entry name" value="FAD-bd_8"/>
</dbReference>
<organism evidence="17 18">
    <name type="scientific">Pleurotus eryngii</name>
    <name type="common">Boletus of the steppes</name>
    <dbReference type="NCBI Taxonomy" id="5323"/>
    <lineage>
        <taxon>Eukaryota</taxon>
        <taxon>Fungi</taxon>
        <taxon>Dikarya</taxon>
        <taxon>Basidiomycota</taxon>
        <taxon>Agaricomycotina</taxon>
        <taxon>Agaricomycetes</taxon>
        <taxon>Agaricomycetidae</taxon>
        <taxon>Agaricales</taxon>
        <taxon>Pleurotineae</taxon>
        <taxon>Pleurotaceae</taxon>
        <taxon>Pleurotus</taxon>
    </lineage>
</organism>
<dbReference type="Pfam" id="PF01794">
    <property type="entry name" value="Ferric_reduct"/>
    <property type="match status" value="1"/>
</dbReference>
<dbReference type="InterPro" id="IPR000778">
    <property type="entry name" value="Cyt_b245_heavy_chain"/>
</dbReference>
<keyword evidence="7" id="KW-0249">Electron transport</keyword>
<proteinExistence type="inferred from homology"/>